<sequence length="91" mass="10717">MNPSLPFLMHITLILKLGIIYGETLVFLPMCSENASIFFFQKKWRGKKKKKQNSTHKNHRCKTDNAERKSILHSSQHCCMSEICVNYMKKR</sequence>
<keyword evidence="1" id="KW-0472">Membrane</keyword>
<accession>A0A6B0U1X8</accession>
<dbReference type="AlphaFoldDB" id="A0A6B0U1X8"/>
<dbReference type="EMBL" id="GIFC01004379">
    <property type="protein sequence ID" value="MXU86462.1"/>
    <property type="molecule type" value="Transcribed_RNA"/>
</dbReference>
<reference evidence="2" key="1">
    <citation type="submission" date="2019-12" db="EMBL/GenBank/DDBJ databases">
        <title>An insight into the sialome of adult female Ixodes ricinus ticks feeding for 6 days.</title>
        <authorList>
            <person name="Perner J."/>
            <person name="Ribeiro J.M.C."/>
        </authorList>
    </citation>
    <scope>NUCLEOTIDE SEQUENCE</scope>
    <source>
        <strain evidence="2">Semi-engorged</strain>
        <tissue evidence="2">Salivary glands</tissue>
    </source>
</reference>
<keyword evidence="1" id="KW-1133">Transmembrane helix</keyword>
<feature type="transmembrane region" description="Helical" evidence="1">
    <location>
        <begin position="20"/>
        <end position="40"/>
    </location>
</feature>
<keyword evidence="1" id="KW-0812">Transmembrane</keyword>
<protein>
    <submittedName>
        <fullName evidence="2">Uncharacterized protein</fullName>
    </submittedName>
</protein>
<name>A0A6B0U1X8_IXORI</name>
<proteinExistence type="predicted"/>
<evidence type="ECO:0000313" key="2">
    <source>
        <dbReference type="EMBL" id="MXU86462.1"/>
    </source>
</evidence>
<organism evidence="2">
    <name type="scientific">Ixodes ricinus</name>
    <name type="common">Common tick</name>
    <name type="synonym">Acarus ricinus</name>
    <dbReference type="NCBI Taxonomy" id="34613"/>
    <lineage>
        <taxon>Eukaryota</taxon>
        <taxon>Metazoa</taxon>
        <taxon>Ecdysozoa</taxon>
        <taxon>Arthropoda</taxon>
        <taxon>Chelicerata</taxon>
        <taxon>Arachnida</taxon>
        <taxon>Acari</taxon>
        <taxon>Parasitiformes</taxon>
        <taxon>Ixodida</taxon>
        <taxon>Ixodoidea</taxon>
        <taxon>Ixodidae</taxon>
        <taxon>Ixodinae</taxon>
        <taxon>Ixodes</taxon>
    </lineage>
</organism>
<evidence type="ECO:0000256" key="1">
    <source>
        <dbReference type="SAM" id="Phobius"/>
    </source>
</evidence>